<organism evidence="1 2">
    <name type="scientific">Coniosporium uncinatum</name>
    <dbReference type="NCBI Taxonomy" id="93489"/>
    <lineage>
        <taxon>Eukaryota</taxon>
        <taxon>Fungi</taxon>
        <taxon>Dikarya</taxon>
        <taxon>Ascomycota</taxon>
        <taxon>Pezizomycotina</taxon>
        <taxon>Dothideomycetes</taxon>
        <taxon>Dothideomycetes incertae sedis</taxon>
        <taxon>Coniosporium</taxon>
    </lineage>
</organism>
<accession>A0ACC3DX53</accession>
<proteinExistence type="predicted"/>
<comment type="caution">
    <text evidence="1">The sequence shown here is derived from an EMBL/GenBank/DDBJ whole genome shotgun (WGS) entry which is preliminary data.</text>
</comment>
<name>A0ACC3DX53_9PEZI</name>
<gene>
    <name evidence="1" type="ORF">LTS18_008160</name>
</gene>
<dbReference type="EMBL" id="JAWDJW010000210">
    <property type="protein sequence ID" value="KAK3081302.1"/>
    <property type="molecule type" value="Genomic_DNA"/>
</dbReference>
<protein>
    <submittedName>
        <fullName evidence="1">Uncharacterized protein</fullName>
    </submittedName>
</protein>
<keyword evidence="2" id="KW-1185">Reference proteome</keyword>
<evidence type="ECO:0000313" key="2">
    <source>
        <dbReference type="Proteomes" id="UP001186974"/>
    </source>
</evidence>
<sequence>MSQPNPTPNKPPADPPLYPPPLTTIMHLTTLFTLALASLATASSVSSSSLPTVPPSKRQLSTVKSAVDTVTTALTALDTAVSGITPGGDVTAQTAAVTTASESLQTALTDGTTSVRSATPLPLVDALALVAPTQNLATTAKTTITNLIGKKSIIDGVGQTATVLEQSDGQRTATAAFGDAVVGKVPKAVSAIAQGIADQATEAIDVGIVAFGGTVPAMMSYL</sequence>
<reference evidence="1" key="1">
    <citation type="submission" date="2024-09" db="EMBL/GenBank/DDBJ databases">
        <title>Black Yeasts Isolated from many extreme environments.</title>
        <authorList>
            <person name="Coleine C."/>
            <person name="Stajich J.E."/>
            <person name="Selbmann L."/>
        </authorList>
    </citation>
    <scope>NUCLEOTIDE SEQUENCE</scope>
    <source>
        <strain evidence="1">CCFEE 5737</strain>
    </source>
</reference>
<dbReference type="Proteomes" id="UP001186974">
    <property type="component" value="Unassembled WGS sequence"/>
</dbReference>
<evidence type="ECO:0000313" key="1">
    <source>
        <dbReference type="EMBL" id="KAK3081302.1"/>
    </source>
</evidence>